<dbReference type="SMART" id="SM00065">
    <property type="entry name" value="GAF"/>
    <property type="match status" value="1"/>
</dbReference>
<evidence type="ECO:0000256" key="9">
    <source>
        <dbReference type="ARBA" id="ARBA00023012"/>
    </source>
</evidence>
<dbReference type="Pfam" id="PF02518">
    <property type="entry name" value="HATPase_c"/>
    <property type="match status" value="1"/>
</dbReference>
<evidence type="ECO:0000259" key="12">
    <source>
        <dbReference type="PROSITE" id="PS50885"/>
    </source>
</evidence>
<keyword evidence="6 10" id="KW-0812">Transmembrane</keyword>
<dbReference type="InterPro" id="IPR003661">
    <property type="entry name" value="HisK_dim/P_dom"/>
</dbReference>
<sequence>MTALHPGEVPPSEVRRPAVGLGGWLGGWLALLVALLVLLAGAGTTALLLGDVHHETATRLDDLARTSTSLVVAASDAGAGDGAAAQRAAVAVLGAELRDLAGTDLERDAVEREVTAAQEWLRRDAGAAPRELLAAHEALVEQVSAEQTRQRAEQAQLRHASLAVVVLILVGALGLTLLLAVRVRRGLVAPLADVAAVLGALATGDHARRADAERGPAEVRAVASWVNALADEGARVRAAGARSAELRRLASEVGRLARDPVDHEASLAEALRVLGEGLRVDRIWVRLFDAEDAAPWGARTPTPSGMHDTPGGSAINGLRGSWAREGAPAVVEEIGAAGEDLSRWLQEVWSNDGHLAVPDLPSCVADGSAEPAARDFSERTGAAAVLLVPVGAGEAALGALTAFTHDGPREWTDEEVTLLRSVASDLGRAAVVHRLLQGSEALVEQLRELDVRKSTFLATVSHELRTPLTSIAGYVEMLRDGGAGEIDEDVDRMLAVVERNTVRLRVLIEDLLALSHIEDGAPRGVLEVVTIGDLVRGVAEEHRRAAAGAGVALEVDVDLDAELLGALRVHGDPTSLHRAVSGLVSNAVKFTPSGGSVLVRAARDGDRCAVEVVDTGIGIPLAEQGGLFTRFFRASNATALAVPGAGLGLTIARSVVEHHGGQLLISSAAGSGTTARVLLPAAALAEAVAAV</sequence>
<dbReference type="GO" id="GO:0000155">
    <property type="term" value="F:phosphorelay sensor kinase activity"/>
    <property type="evidence" value="ECO:0007669"/>
    <property type="project" value="InterPro"/>
</dbReference>
<comment type="caution">
    <text evidence="13">The sequence shown here is derived from an EMBL/GenBank/DDBJ whole genome shotgun (WGS) entry which is preliminary data.</text>
</comment>
<dbReference type="InterPro" id="IPR003018">
    <property type="entry name" value="GAF"/>
</dbReference>
<keyword evidence="9" id="KW-0902">Two-component regulatory system</keyword>
<keyword evidence="8 10" id="KW-1133">Transmembrane helix</keyword>
<organism evidence="13 14">
    <name type="scientific">Quadrisphaera granulorum</name>
    <dbReference type="NCBI Taxonomy" id="317664"/>
    <lineage>
        <taxon>Bacteria</taxon>
        <taxon>Bacillati</taxon>
        <taxon>Actinomycetota</taxon>
        <taxon>Actinomycetes</taxon>
        <taxon>Kineosporiales</taxon>
        <taxon>Kineosporiaceae</taxon>
        <taxon>Quadrisphaera</taxon>
    </lineage>
</organism>
<dbReference type="InterPro" id="IPR029016">
    <property type="entry name" value="GAF-like_dom_sf"/>
</dbReference>
<dbReference type="PANTHER" id="PTHR43711:SF1">
    <property type="entry name" value="HISTIDINE KINASE 1"/>
    <property type="match status" value="1"/>
</dbReference>
<dbReference type="GO" id="GO:0005886">
    <property type="term" value="C:plasma membrane"/>
    <property type="evidence" value="ECO:0007669"/>
    <property type="project" value="UniProtKB-SubCell"/>
</dbReference>
<dbReference type="Gene3D" id="6.10.340.10">
    <property type="match status" value="1"/>
</dbReference>
<dbReference type="SUPFAM" id="SSF47384">
    <property type="entry name" value="Homodimeric domain of signal transducing histidine kinase"/>
    <property type="match status" value="1"/>
</dbReference>
<dbReference type="InterPro" id="IPR005467">
    <property type="entry name" value="His_kinase_dom"/>
</dbReference>
<feature type="domain" description="Histidine kinase" evidence="11">
    <location>
        <begin position="459"/>
        <end position="683"/>
    </location>
</feature>
<dbReference type="Gene3D" id="3.30.450.40">
    <property type="match status" value="1"/>
</dbReference>
<protein>
    <recommendedName>
        <fullName evidence="3">histidine kinase</fullName>
        <ecNumber evidence="3">2.7.13.3</ecNumber>
    </recommendedName>
</protein>
<gene>
    <name evidence="13" type="ORF">BXY45_10165</name>
</gene>
<dbReference type="EMBL" id="QGDQ01000001">
    <property type="protein sequence ID" value="PWJ56091.1"/>
    <property type="molecule type" value="Genomic_DNA"/>
</dbReference>
<dbReference type="InterPro" id="IPR050736">
    <property type="entry name" value="Sensor_HK_Regulatory"/>
</dbReference>
<dbReference type="PANTHER" id="PTHR43711">
    <property type="entry name" value="TWO-COMPONENT HISTIDINE KINASE"/>
    <property type="match status" value="1"/>
</dbReference>
<evidence type="ECO:0000313" key="14">
    <source>
        <dbReference type="Proteomes" id="UP000245469"/>
    </source>
</evidence>
<dbReference type="CDD" id="cd00075">
    <property type="entry name" value="HATPase"/>
    <property type="match status" value="1"/>
</dbReference>
<reference evidence="13 14" key="1">
    <citation type="submission" date="2018-03" db="EMBL/GenBank/DDBJ databases">
        <title>Genomic Encyclopedia of Archaeal and Bacterial Type Strains, Phase II (KMG-II): from individual species to whole genera.</title>
        <authorList>
            <person name="Goeker M."/>
        </authorList>
    </citation>
    <scope>NUCLEOTIDE SEQUENCE [LARGE SCALE GENOMIC DNA]</scope>
    <source>
        <strain evidence="13 14">DSM 44889</strain>
    </source>
</reference>
<evidence type="ECO:0000256" key="2">
    <source>
        <dbReference type="ARBA" id="ARBA00004236"/>
    </source>
</evidence>
<dbReference type="InterPro" id="IPR004358">
    <property type="entry name" value="Sig_transdc_His_kin-like_C"/>
</dbReference>
<dbReference type="InterPro" id="IPR003660">
    <property type="entry name" value="HAMP_dom"/>
</dbReference>
<dbReference type="Pfam" id="PF01590">
    <property type="entry name" value="GAF"/>
    <property type="match status" value="1"/>
</dbReference>
<dbReference type="PRINTS" id="PR00344">
    <property type="entry name" value="BCTRLSENSOR"/>
</dbReference>
<evidence type="ECO:0000256" key="8">
    <source>
        <dbReference type="ARBA" id="ARBA00022989"/>
    </source>
</evidence>
<evidence type="ECO:0000256" key="1">
    <source>
        <dbReference type="ARBA" id="ARBA00000085"/>
    </source>
</evidence>
<evidence type="ECO:0000256" key="6">
    <source>
        <dbReference type="ARBA" id="ARBA00022692"/>
    </source>
</evidence>
<dbReference type="InterPro" id="IPR003594">
    <property type="entry name" value="HATPase_dom"/>
</dbReference>
<dbReference type="SMART" id="SM00388">
    <property type="entry name" value="HisKA"/>
    <property type="match status" value="1"/>
</dbReference>
<keyword evidence="5" id="KW-0808">Transferase</keyword>
<evidence type="ECO:0000259" key="11">
    <source>
        <dbReference type="PROSITE" id="PS50109"/>
    </source>
</evidence>
<keyword evidence="10" id="KW-0472">Membrane</keyword>
<comment type="subcellular location">
    <subcellularLocation>
        <location evidence="2">Cell membrane</location>
    </subcellularLocation>
</comment>
<keyword evidence="4" id="KW-0597">Phosphoprotein</keyword>
<dbReference type="Gene3D" id="1.10.287.130">
    <property type="match status" value="1"/>
</dbReference>
<feature type="transmembrane region" description="Helical" evidence="10">
    <location>
        <begin position="25"/>
        <end position="49"/>
    </location>
</feature>
<comment type="catalytic activity">
    <reaction evidence="1">
        <text>ATP + protein L-histidine = ADP + protein N-phospho-L-histidine.</text>
        <dbReference type="EC" id="2.7.13.3"/>
    </reaction>
</comment>
<dbReference type="PROSITE" id="PS50885">
    <property type="entry name" value="HAMP"/>
    <property type="match status" value="1"/>
</dbReference>
<evidence type="ECO:0000313" key="13">
    <source>
        <dbReference type="EMBL" id="PWJ56091.1"/>
    </source>
</evidence>
<keyword evidence="14" id="KW-1185">Reference proteome</keyword>
<evidence type="ECO:0000256" key="3">
    <source>
        <dbReference type="ARBA" id="ARBA00012438"/>
    </source>
</evidence>
<dbReference type="SUPFAM" id="SSF55874">
    <property type="entry name" value="ATPase domain of HSP90 chaperone/DNA topoisomerase II/histidine kinase"/>
    <property type="match status" value="1"/>
</dbReference>
<dbReference type="SUPFAM" id="SSF55781">
    <property type="entry name" value="GAF domain-like"/>
    <property type="match status" value="1"/>
</dbReference>
<evidence type="ECO:0000256" key="4">
    <source>
        <dbReference type="ARBA" id="ARBA00022553"/>
    </source>
</evidence>
<evidence type="ECO:0000256" key="10">
    <source>
        <dbReference type="SAM" id="Phobius"/>
    </source>
</evidence>
<dbReference type="EC" id="2.7.13.3" evidence="3"/>
<dbReference type="SMART" id="SM00387">
    <property type="entry name" value="HATPase_c"/>
    <property type="match status" value="1"/>
</dbReference>
<dbReference type="InterPro" id="IPR036890">
    <property type="entry name" value="HATPase_C_sf"/>
</dbReference>
<accession>A0A316AEP8</accession>
<name>A0A316AEP8_9ACTN</name>
<dbReference type="Gene3D" id="3.30.565.10">
    <property type="entry name" value="Histidine kinase-like ATPase, C-terminal domain"/>
    <property type="match status" value="1"/>
</dbReference>
<dbReference type="InterPro" id="IPR036097">
    <property type="entry name" value="HisK_dim/P_sf"/>
</dbReference>
<keyword evidence="7" id="KW-0418">Kinase</keyword>
<dbReference type="FunFam" id="1.10.287.130:FF:000001">
    <property type="entry name" value="Two-component sensor histidine kinase"/>
    <property type="match status" value="1"/>
</dbReference>
<dbReference type="CDD" id="cd00082">
    <property type="entry name" value="HisKA"/>
    <property type="match status" value="1"/>
</dbReference>
<feature type="transmembrane region" description="Helical" evidence="10">
    <location>
        <begin position="160"/>
        <end position="181"/>
    </location>
</feature>
<dbReference type="Pfam" id="PF00512">
    <property type="entry name" value="HisKA"/>
    <property type="match status" value="1"/>
</dbReference>
<dbReference type="Proteomes" id="UP000245469">
    <property type="component" value="Unassembled WGS sequence"/>
</dbReference>
<evidence type="ECO:0000256" key="7">
    <source>
        <dbReference type="ARBA" id="ARBA00022777"/>
    </source>
</evidence>
<feature type="domain" description="HAMP" evidence="12">
    <location>
        <begin position="185"/>
        <end position="238"/>
    </location>
</feature>
<proteinExistence type="predicted"/>
<dbReference type="PROSITE" id="PS50109">
    <property type="entry name" value="HIS_KIN"/>
    <property type="match status" value="1"/>
</dbReference>
<evidence type="ECO:0000256" key="5">
    <source>
        <dbReference type="ARBA" id="ARBA00022679"/>
    </source>
</evidence>
<dbReference type="AlphaFoldDB" id="A0A316AEP8"/>